<evidence type="ECO:0000313" key="2">
    <source>
        <dbReference type="EMBL" id="KYC36334.1"/>
    </source>
</evidence>
<organism evidence="2 3">
    <name type="scientific">Scytonema hofmannii PCC 7110</name>
    <dbReference type="NCBI Taxonomy" id="128403"/>
    <lineage>
        <taxon>Bacteria</taxon>
        <taxon>Bacillati</taxon>
        <taxon>Cyanobacteriota</taxon>
        <taxon>Cyanophyceae</taxon>
        <taxon>Nostocales</taxon>
        <taxon>Scytonemataceae</taxon>
        <taxon>Scytonema</taxon>
    </lineage>
</organism>
<dbReference type="Pfam" id="PF02796">
    <property type="entry name" value="HTH_7"/>
    <property type="match status" value="1"/>
</dbReference>
<dbReference type="InterPro" id="IPR006120">
    <property type="entry name" value="Resolvase_HTH_dom"/>
</dbReference>
<reference evidence="2 3" key="1">
    <citation type="journal article" date="2013" name="Genome Biol. Evol.">
        <title>Genomes of Stigonematalean cyanobacteria (subsection V) and the evolution of oxygenic photosynthesis from prokaryotes to plastids.</title>
        <authorList>
            <person name="Dagan T."/>
            <person name="Roettger M."/>
            <person name="Stucken K."/>
            <person name="Landan G."/>
            <person name="Koch R."/>
            <person name="Major P."/>
            <person name="Gould S.B."/>
            <person name="Goremykin V.V."/>
            <person name="Rippka R."/>
            <person name="Tandeau de Marsac N."/>
            <person name="Gugger M."/>
            <person name="Lockhart P.J."/>
            <person name="Allen J.F."/>
            <person name="Brune I."/>
            <person name="Maus I."/>
            <person name="Puhler A."/>
            <person name="Martin W.F."/>
        </authorList>
    </citation>
    <scope>NUCLEOTIDE SEQUENCE [LARGE SCALE GENOMIC DNA]</scope>
    <source>
        <strain evidence="2 3">PCC 7110</strain>
    </source>
</reference>
<sequence length="78" mass="9269">MFFSYLARYLKNHVVKSRFRKILKEGRRKKKEGRSLVFRWGRPKALNQAKRQLAVKLYTEGQHTIVEICKLMGYLSPA</sequence>
<protein>
    <recommendedName>
        <fullName evidence="1">Resolvase HTH domain-containing protein</fullName>
    </recommendedName>
</protein>
<evidence type="ECO:0000313" key="3">
    <source>
        <dbReference type="Proteomes" id="UP000076925"/>
    </source>
</evidence>
<name>A0A139WV88_9CYAN</name>
<comment type="caution">
    <text evidence="2">The sequence shown here is derived from an EMBL/GenBank/DDBJ whole genome shotgun (WGS) entry which is preliminary data.</text>
</comment>
<dbReference type="Proteomes" id="UP000076925">
    <property type="component" value="Unassembled WGS sequence"/>
</dbReference>
<evidence type="ECO:0000259" key="1">
    <source>
        <dbReference type="Pfam" id="PF02796"/>
    </source>
</evidence>
<accession>A0A139WV88</accession>
<keyword evidence="3" id="KW-1185">Reference proteome</keyword>
<dbReference type="EMBL" id="ANNX02000047">
    <property type="protein sequence ID" value="KYC36334.1"/>
    <property type="molecule type" value="Genomic_DNA"/>
</dbReference>
<feature type="domain" description="Resolvase HTH" evidence="1">
    <location>
        <begin position="41"/>
        <end position="72"/>
    </location>
</feature>
<dbReference type="AlphaFoldDB" id="A0A139WV88"/>
<dbReference type="GO" id="GO:0000150">
    <property type="term" value="F:DNA strand exchange activity"/>
    <property type="evidence" value="ECO:0007669"/>
    <property type="project" value="InterPro"/>
</dbReference>
<gene>
    <name evidence="2" type="ORF">WA1_42185</name>
</gene>
<dbReference type="GO" id="GO:0003677">
    <property type="term" value="F:DNA binding"/>
    <property type="evidence" value="ECO:0007669"/>
    <property type="project" value="InterPro"/>
</dbReference>
<proteinExistence type="predicted"/>